<protein>
    <submittedName>
        <fullName evidence="2">Putative Type IV pilus assembly PilZ</fullName>
    </submittedName>
</protein>
<sequence>MIEKRKSRRMPVIKFEEPVNLNIGGKKVPGVILDISADGIQLMTYANIPVGSEIFLELDTKFLKLKQLSGKVVWSHLKGDMYRTGINITYIDTLDAKLLNRIATDYNDCEKKIALGAPDVCSKKCSYCNLCAKTQKI</sequence>
<keyword evidence="3" id="KW-1185">Reference proteome</keyword>
<proteinExistence type="predicted"/>
<accession>A0A0G3WIY8</accession>
<evidence type="ECO:0000313" key="2">
    <source>
        <dbReference type="EMBL" id="AKL97855.1"/>
    </source>
</evidence>
<evidence type="ECO:0000259" key="1">
    <source>
        <dbReference type="Pfam" id="PF07238"/>
    </source>
</evidence>
<dbReference type="Proteomes" id="UP000035337">
    <property type="component" value="Chromosome"/>
</dbReference>
<name>A0A0G3WIY8_9BACT</name>
<dbReference type="STRING" id="1408281.Epro_0476"/>
<reference evidence="2 3" key="1">
    <citation type="submission" date="2014-09" db="EMBL/GenBank/DDBJ databases">
        <title>Complete genome sequence of Endomicrobium proavitum.</title>
        <authorList>
            <person name="Zheng H."/>
        </authorList>
    </citation>
    <scope>NUCLEOTIDE SEQUENCE [LARGE SCALE GENOMIC DNA]</scope>
    <source>
        <strain evidence="2 3">Rsa215</strain>
    </source>
</reference>
<dbReference type="KEGG" id="epo:Epro_0476"/>
<dbReference type="AlphaFoldDB" id="A0A0G3WIY8"/>
<dbReference type="Pfam" id="PF07238">
    <property type="entry name" value="PilZ"/>
    <property type="match status" value="1"/>
</dbReference>
<gene>
    <name evidence="2" type="primary">pilZ</name>
    <name evidence="2" type="ORF">Epro_0476</name>
</gene>
<organism evidence="2 3">
    <name type="scientific">Endomicrobium proavitum</name>
    <dbReference type="NCBI Taxonomy" id="1408281"/>
    <lineage>
        <taxon>Bacteria</taxon>
        <taxon>Pseudomonadati</taxon>
        <taxon>Elusimicrobiota</taxon>
        <taxon>Endomicrobiia</taxon>
        <taxon>Endomicrobiales</taxon>
        <taxon>Endomicrobiaceae</taxon>
        <taxon>Endomicrobium</taxon>
    </lineage>
</organism>
<dbReference type="RefSeq" id="WP_052570265.1">
    <property type="nucleotide sequence ID" value="NZ_CP009498.1"/>
</dbReference>
<dbReference type="EMBL" id="CP009498">
    <property type="protein sequence ID" value="AKL97855.1"/>
    <property type="molecule type" value="Genomic_DNA"/>
</dbReference>
<feature type="domain" description="PilZ" evidence="1">
    <location>
        <begin position="3"/>
        <end position="102"/>
    </location>
</feature>
<dbReference type="Gene3D" id="2.40.10.220">
    <property type="entry name" value="predicted glycosyltransferase like domains"/>
    <property type="match status" value="1"/>
</dbReference>
<evidence type="ECO:0000313" key="3">
    <source>
        <dbReference type="Proteomes" id="UP000035337"/>
    </source>
</evidence>
<dbReference type="SUPFAM" id="SSF141371">
    <property type="entry name" value="PilZ domain-like"/>
    <property type="match status" value="1"/>
</dbReference>
<dbReference type="GO" id="GO:0035438">
    <property type="term" value="F:cyclic-di-GMP binding"/>
    <property type="evidence" value="ECO:0007669"/>
    <property type="project" value="InterPro"/>
</dbReference>
<dbReference type="InterPro" id="IPR009875">
    <property type="entry name" value="PilZ_domain"/>
</dbReference>